<dbReference type="AlphaFoldDB" id="A0A1A2VY43"/>
<evidence type="ECO:0000313" key="4">
    <source>
        <dbReference type="Proteomes" id="UP000092207"/>
    </source>
</evidence>
<organism evidence="3 4">
    <name type="scientific">Mycobacterium scrofulaceum</name>
    <dbReference type="NCBI Taxonomy" id="1783"/>
    <lineage>
        <taxon>Bacteria</taxon>
        <taxon>Bacillati</taxon>
        <taxon>Actinomycetota</taxon>
        <taxon>Actinomycetes</taxon>
        <taxon>Mycobacteriales</taxon>
        <taxon>Mycobacteriaceae</taxon>
        <taxon>Mycobacterium</taxon>
    </lineage>
</organism>
<evidence type="ECO:0000313" key="3">
    <source>
        <dbReference type="EMBL" id="OBI05567.1"/>
    </source>
</evidence>
<keyword evidence="1" id="KW-0812">Transmembrane</keyword>
<dbReference type="EMBL" id="LZJY01000148">
    <property type="protein sequence ID" value="OBI05567.1"/>
    <property type="molecule type" value="Genomic_DNA"/>
</dbReference>
<keyword evidence="1" id="KW-1133">Transmembrane helix</keyword>
<gene>
    <name evidence="3" type="ORF">A5679_13365</name>
</gene>
<dbReference type="Pfam" id="PF02698">
    <property type="entry name" value="DUF218"/>
    <property type="match status" value="1"/>
</dbReference>
<comment type="caution">
    <text evidence="3">The sequence shown here is derived from an EMBL/GenBank/DDBJ whole genome shotgun (WGS) entry which is preliminary data.</text>
</comment>
<reference evidence="3 4" key="1">
    <citation type="submission" date="2016-06" db="EMBL/GenBank/DDBJ databases">
        <authorList>
            <person name="Kjaerup R.B."/>
            <person name="Dalgaard T.S."/>
            <person name="Juul-Madsen H.R."/>
        </authorList>
    </citation>
    <scope>NUCLEOTIDE SEQUENCE [LARGE SCALE GENOMIC DNA]</scope>
    <source>
        <strain evidence="3 4">E2838</strain>
    </source>
</reference>
<keyword evidence="1" id="KW-0472">Membrane</keyword>
<feature type="transmembrane region" description="Helical" evidence="1">
    <location>
        <begin position="12"/>
        <end position="34"/>
    </location>
</feature>
<dbReference type="Proteomes" id="UP000092207">
    <property type="component" value="Unassembled WGS sequence"/>
</dbReference>
<evidence type="ECO:0000256" key="1">
    <source>
        <dbReference type="SAM" id="Phobius"/>
    </source>
</evidence>
<dbReference type="CDD" id="cd06259">
    <property type="entry name" value="YdcF-like"/>
    <property type="match status" value="1"/>
</dbReference>
<sequence length="191" mass="21061">MRALCRAARWTAVVLAASVVAIVAVTGVAGYFVFSNATDSAESHVDAIVVLGGEHDGREGYALGLARRGIAPTVVLSNPYRAADPVMRKSCLQKDGVEVLCIKPDPPTTRGEAIMTRRLAVERNWKSVLVLSWRFHLPRARLIFSRCLSNIGVSTVAKAVPRQYSLPVWYWEYIYFYQFAGIAKAITIDDC</sequence>
<name>A0A1A2VY43_MYCSC</name>
<evidence type="ECO:0000259" key="2">
    <source>
        <dbReference type="Pfam" id="PF02698"/>
    </source>
</evidence>
<proteinExistence type="predicted"/>
<protein>
    <recommendedName>
        <fullName evidence="2">DUF218 domain-containing protein</fullName>
    </recommendedName>
</protein>
<feature type="domain" description="DUF218" evidence="2">
    <location>
        <begin position="46"/>
        <end position="156"/>
    </location>
</feature>
<accession>A0A1A2VY43</accession>
<dbReference type="InterPro" id="IPR003848">
    <property type="entry name" value="DUF218"/>
</dbReference>